<name>A0AAP6B9H5_9ACTN</name>
<feature type="region of interest" description="Disordered" evidence="1">
    <location>
        <begin position="1"/>
        <end position="132"/>
    </location>
</feature>
<evidence type="ECO:0000313" key="4">
    <source>
        <dbReference type="Proteomes" id="UP001272987"/>
    </source>
</evidence>
<dbReference type="PANTHER" id="PTHR24216">
    <property type="entry name" value="PAXILLIN-RELATED"/>
    <property type="match status" value="1"/>
</dbReference>
<protein>
    <submittedName>
        <fullName evidence="2">SAV_2336 N-terminal domain-related protein</fullName>
    </submittedName>
</protein>
<keyword evidence="4" id="KW-1185">Reference proteome</keyword>
<feature type="compositionally biased region" description="Pro residues" evidence="1">
    <location>
        <begin position="50"/>
        <end position="67"/>
    </location>
</feature>
<dbReference type="InterPro" id="IPR047738">
    <property type="entry name" value="SAV_2336-like_N"/>
</dbReference>
<dbReference type="Proteomes" id="UP001272987">
    <property type="component" value="Unassembled WGS sequence"/>
</dbReference>
<gene>
    <name evidence="2" type="ORF">PV399_12755</name>
    <name evidence="3" type="ORF">PV666_40035</name>
</gene>
<feature type="compositionally biased region" description="Low complexity" evidence="1">
    <location>
        <begin position="38"/>
        <end position="49"/>
    </location>
</feature>
<feature type="compositionally biased region" description="Basic and acidic residues" evidence="1">
    <location>
        <begin position="1"/>
        <end position="18"/>
    </location>
</feature>
<dbReference type="EMBL" id="JARAWC010000008">
    <property type="protein sequence ID" value="MDX2960579.1"/>
    <property type="molecule type" value="Genomic_DNA"/>
</dbReference>
<feature type="compositionally biased region" description="Pro residues" evidence="1">
    <location>
        <begin position="96"/>
        <end position="108"/>
    </location>
</feature>
<sequence>MPEATPRHGPDDTPHPDTPRSTPDGAPEPGRASGDDLTAGAGVGATPAPDAAPPEPATVPGAAPPEPAAASAADATPPEPTPATTRPGPDAAESPEPAPAAPPGPLPGDEPTASARTPDDTPAHHTPAFDPLTELITRLRAAGLDPDQRQLSDALWLARFTRRPAAQDAPEGAVPEGPGPMGELAAGPAPADPPALAAAEVQRPPKRPVLDGQVSLYPLPRNASKARAGALDIGVPAAPVLPAPLELQRALRRLQGYRSPAPPLKTALDEAATAELSAQAGGLILPVYRAVTRRDARLQLVLDASSSMRVWHRMFEELEQVFGQLGAFSDIQVSFLHQGPDGEPTVSRSPEAQAAPLNSAERLSDPTGRRIVILVSDCAGPLWHSGRAHRLLHHLSGQGPVAVLQPLPQRMWARTRLPVTFGELSRAETFGGALRVRTAGEVRKPGALPVPVLPPEPVALGAWARLLSGAGSGPVPGAVGWVRADQQPAPPARADRRRTALERVSRFSASASPTAGRLAVYLAAAPLCLPVMQLVQRTMLPGSGPAELAEVLVGGLVGRAGEDLDGDGAQWYEIEPDVRDALLSRLGRDEAMLVLKHTSEYIEQRFGKGGPNFPALALAQLGDGGAGRPYAPGDDDSAAPPVPQPFAEVAARVLRRFMPLPPHYEQPGIGAVVERRTHPVVVRARTLIGRFDREGMIQDAIDAVQLLRGATERDEQAATDPELWAEYAHCTLRLWEVQGGDDLLRQAEAAAERAVAHPRALHERAVLARVLHACAGDRRRRGDLAGALDLLSRADREYAVACAAPGLGESEALKLTLERVRALEEQWRLGGDSALLQVSVGMLEAFADVWPDRRTRPPELPLVHGRVLLLLSGATADPDQARRYAEQSARSLTAALETSPEPDTPDEIRARVRILLDLIDALLGAGGPLDDVQGRVDEALAVVREQAQRAALAVRAGRVAVARYGESGLAADLERAAGHFDRAAQRVPRDSPAHADVLAEWGEALLRLAAAGDRYVLSRAIRVLRDCRMETSAGSTRLAHRLLLLGRALMLRYRSRGDRVDLREAEHLFGLAADEADDPLLAAHCLLDLGQVQYEAYRSLLRPARLDLAVDAFRDAAQAAREAEATAGTERRRQECVRTRAQAHHWRGMSYEAATRPRAAREAYRAARAEWARLPEDSVVPDTPTPQETAERLAALE</sequence>
<dbReference type="RefSeq" id="WP_010353577.1">
    <property type="nucleotide sequence ID" value="NZ_CP122369.1"/>
</dbReference>
<proteinExistence type="predicted"/>
<feature type="region of interest" description="Disordered" evidence="1">
    <location>
        <begin position="339"/>
        <end position="362"/>
    </location>
</feature>
<reference evidence="2 4" key="1">
    <citation type="journal article" date="2023" name="Microb. Genom.">
        <title>Mesoterricola silvestris gen. nov., sp. nov., Mesoterricola sediminis sp. nov., Geothrix oryzae sp. nov., Geothrix edaphica sp. nov., Geothrix rubra sp. nov., and Geothrix limicola sp. nov., six novel members of Acidobacteriota isolated from soils.</title>
        <authorList>
            <person name="Weisberg A.J."/>
            <person name="Pearce E."/>
            <person name="Kramer C.G."/>
            <person name="Chang J.H."/>
            <person name="Clarke C.R."/>
        </authorList>
    </citation>
    <scope>NUCLEOTIDE SEQUENCE</scope>
    <source>
        <strain evidence="3 4">NB05-1H</strain>
        <strain evidence="2">NRRL_B-16521</strain>
    </source>
</reference>
<dbReference type="PANTHER" id="PTHR24216:SF65">
    <property type="entry name" value="PAXILLIN-LIKE PROTEIN 1"/>
    <property type="match status" value="1"/>
</dbReference>
<feature type="compositionally biased region" description="Low complexity" evidence="1">
    <location>
        <begin position="68"/>
        <end position="95"/>
    </location>
</feature>
<dbReference type="Proteomes" id="UP001282288">
    <property type="component" value="Unassembled WGS sequence"/>
</dbReference>
<evidence type="ECO:0000313" key="3">
    <source>
        <dbReference type="EMBL" id="MDX3024019.1"/>
    </source>
</evidence>
<dbReference type="EMBL" id="JARAWP010000031">
    <property type="protein sequence ID" value="MDX3024019.1"/>
    <property type="molecule type" value="Genomic_DNA"/>
</dbReference>
<feature type="region of interest" description="Disordered" evidence="1">
    <location>
        <begin position="163"/>
        <end position="194"/>
    </location>
</feature>
<evidence type="ECO:0000313" key="5">
    <source>
        <dbReference type="Proteomes" id="UP001282288"/>
    </source>
</evidence>
<dbReference type="GeneID" id="69810612"/>
<evidence type="ECO:0000313" key="2">
    <source>
        <dbReference type="EMBL" id="MDX2960579.1"/>
    </source>
</evidence>
<evidence type="ECO:0000256" key="1">
    <source>
        <dbReference type="SAM" id="MobiDB-lite"/>
    </source>
</evidence>
<organism evidence="2 5">
    <name type="scientific">Streptomyces acidiscabies</name>
    <dbReference type="NCBI Taxonomy" id="42234"/>
    <lineage>
        <taxon>Bacteria</taxon>
        <taxon>Bacillati</taxon>
        <taxon>Actinomycetota</taxon>
        <taxon>Actinomycetes</taxon>
        <taxon>Kitasatosporales</taxon>
        <taxon>Streptomycetaceae</taxon>
        <taxon>Streptomyces</taxon>
    </lineage>
</organism>
<feature type="region of interest" description="Disordered" evidence="1">
    <location>
        <begin position="1175"/>
        <end position="1197"/>
    </location>
</feature>
<dbReference type="NCBIfam" id="NF041121">
    <property type="entry name" value="SAV_2336_NTERM"/>
    <property type="match status" value="1"/>
</dbReference>
<accession>A0AAP6B9H5</accession>
<comment type="caution">
    <text evidence="2">The sequence shown here is derived from an EMBL/GenBank/DDBJ whole genome shotgun (WGS) entry which is preliminary data.</text>
</comment>
<feature type="compositionally biased region" description="Low complexity" evidence="1">
    <location>
        <begin position="170"/>
        <end position="194"/>
    </location>
</feature>
<dbReference type="AlphaFoldDB" id="A0AAP6B9H5"/>